<dbReference type="EMBL" id="MVBN01000001">
    <property type="protein sequence ID" value="OOK83786.1"/>
    <property type="molecule type" value="Genomic_DNA"/>
</dbReference>
<reference evidence="3 4" key="1">
    <citation type="submission" date="2017-02" db="EMBL/GenBank/DDBJ databases">
        <title>Complete genome sequences of Mycobacterium kansasii strains isolated from rhesus macaques.</title>
        <authorList>
            <person name="Panda A."/>
            <person name="Nagaraj S."/>
            <person name="Zhao X."/>
            <person name="Tettelin H."/>
            <person name="Detolla L.J."/>
        </authorList>
    </citation>
    <scope>NUCLEOTIDE SEQUENCE [LARGE SCALE GENOMIC DNA]</scope>
    <source>
        <strain evidence="3 4">11-3469</strain>
    </source>
</reference>
<dbReference type="Gene3D" id="2.60.120.180">
    <property type="match status" value="1"/>
</dbReference>
<keyword evidence="2" id="KW-0624">Polysaccharide degradation</keyword>
<sequence length="149" mass="16191">MGQIQTATSSINYTYPSTGVYNASYDIWLNPTPITTGVNQQEVMIWFNHQGPIQPVGSVVGNATIDGQNFQVWKGSNGQNNVVSYVATTPITSWNNFDVMEFIDNTQTLEPVTDSWYLTSIQAGFEPWSGSVGAGSIRSPPSSTAFSPD</sequence>
<gene>
    <name evidence="3" type="ORF">BZL29_0297</name>
</gene>
<dbReference type="PANTHER" id="PTHR34002:SF9">
    <property type="entry name" value="XYLOGLUCAN-SPECIFIC ENDO-BETA-1,4-GLUCANASE A"/>
    <property type="match status" value="1"/>
</dbReference>
<keyword evidence="2 3" id="KW-0378">Hydrolase</keyword>
<dbReference type="Pfam" id="PF01670">
    <property type="entry name" value="Glyco_hydro_12"/>
    <property type="match status" value="1"/>
</dbReference>
<comment type="similarity">
    <text evidence="1 2">Belongs to the glycosyl hydrolase 12 (cellulase H) family.</text>
</comment>
<evidence type="ECO:0000313" key="4">
    <source>
        <dbReference type="Proteomes" id="UP000188532"/>
    </source>
</evidence>
<dbReference type="GO" id="GO:0008810">
    <property type="term" value="F:cellulase activity"/>
    <property type="evidence" value="ECO:0007669"/>
    <property type="project" value="InterPro"/>
</dbReference>
<dbReference type="AlphaFoldDB" id="A0A1V3XYD7"/>
<organism evidence="3 4">
    <name type="scientific">Mycobacterium kansasii</name>
    <dbReference type="NCBI Taxonomy" id="1768"/>
    <lineage>
        <taxon>Bacteria</taxon>
        <taxon>Bacillati</taxon>
        <taxon>Actinomycetota</taxon>
        <taxon>Actinomycetes</taxon>
        <taxon>Mycobacteriales</taxon>
        <taxon>Mycobacteriaceae</taxon>
        <taxon>Mycobacterium</taxon>
    </lineage>
</organism>
<accession>A0A1V3XYD7</accession>
<evidence type="ECO:0000256" key="2">
    <source>
        <dbReference type="RuleBase" id="RU361163"/>
    </source>
</evidence>
<dbReference type="SUPFAM" id="SSF49899">
    <property type="entry name" value="Concanavalin A-like lectins/glucanases"/>
    <property type="match status" value="1"/>
</dbReference>
<keyword evidence="2" id="KW-0326">Glycosidase</keyword>
<keyword evidence="2" id="KW-0119">Carbohydrate metabolism</keyword>
<evidence type="ECO:0000256" key="1">
    <source>
        <dbReference type="ARBA" id="ARBA00005519"/>
    </source>
</evidence>
<proteinExistence type="inferred from homology"/>
<dbReference type="PANTHER" id="PTHR34002">
    <property type="entry name" value="BLR1656 PROTEIN"/>
    <property type="match status" value="1"/>
</dbReference>
<dbReference type="Proteomes" id="UP000188532">
    <property type="component" value="Unassembled WGS sequence"/>
</dbReference>
<dbReference type="GO" id="GO:0000272">
    <property type="term" value="P:polysaccharide catabolic process"/>
    <property type="evidence" value="ECO:0007669"/>
    <property type="project" value="UniProtKB-KW"/>
</dbReference>
<dbReference type="InterPro" id="IPR002594">
    <property type="entry name" value="GH12"/>
</dbReference>
<protein>
    <submittedName>
        <fullName evidence="3">Glycosyl hydrolase 12 family protein</fullName>
    </submittedName>
</protein>
<dbReference type="InterPro" id="IPR013319">
    <property type="entry name" value="GH11/12"/>
</dbReference>
<comment type="caution">
    <text evidence="3">The sequence shown here is derived from an EMBL/GenBank/DDBJ whole genome shotgun (WGS) entry which is preliminary data.</text>
</comment>
<evidence type="ECO:0000313" key="3">
    <source>
        <dbReference type="EMBL" id="OOK83786.1"/>
    </source>
</evidence>
<dbReference type="InterPro" id="IPR013320">
    <property type="entry name" value="ConA-like_dom_sf"/>
</dbReference>
<name>A0A1V3XYD7_MYCKA</name>